<feature type="binding site" evidence="14">
    <location>
        <position position="261"/>
    </location>
    <ligand>
        <name>heme</name>
        <dbReference type="ChEBI" id="CHEBI:30413"/>
    </ligand>
</feature>
<feature type="domain" description="Catalase core" evidence="16">
    <location>
        <begin position="128"/>
        <end position="517"/>
    </location>
</feature>
<dbReference type="GO" id="GO:0042744">
    <property type="term" value="P:hydrogen peroxide catabolic process"/>
    <property type="evidence" value="ECO:0007669"/>
    <property type="project" value="UniProtKB-UniRule"/>
</dbReference>
<protein>
    <recommendedName>
        <fullName evidence="4 11">Catalase</fullName>
        <ecNumber evidence="4 11">1.11.1.6</ecNumber>
    </recommendedName>
</protein>
<evidence type="ECO:0000256" key="1">
    <source>
        <dbReference type="ARBA" id="ARBA00001971"/>
    </source>
</evidence>
<dbReference type="FunFam" id="2.40.180.10:FF:000003">
    <property type="entry name" value="Catalase"/>
    <property type="match status" value="1"/>
</dbReference>
<organism evidence="17 18">
    <name type="scientific">Pseudoduganella lurida</name>
    <dbReference type="NCBI Taxonomy" id="1036180"/>
    <lineage>
        <taxon>Bacteria</taxon>
        <taxon>Pseudomonadati</taxon>
        <taxon>Pseudomonadota</taxon>
        <taxon>Betaproteobacteria</taxon>
        <taxon>Burkholderiales</taxon>
        <taxon>Oxalobacteraceae</taxon>
        <taxon>Telluria group</taxon>
        <taxon>Pseudoduganella</taxon>
    </lineage>
</organism>
<feature type="binding site" evidence="14">
    <location>
        <position position="212"/>
    </location>
    <ligand>
        <name>heme</name>
        <dbReference type="ChEBI" id="CHEBI:30413"/>
    </ligand>
</feature>
<dbReference type="Pfam" id="PF06628">
    <property type="entry name" value="Catalase-rel"/>
    <property type="match status" value="1"/>
</dbReference>
<dbReference type="GO" id="GO:0046872">
    <property type="term" value="F:metal ion binding"/>
    <property type="evidence" value="ECO:0007669"/>
    <property type="project" value="UniProtKB-KW"/>
</dbReference>
<evidence type="ECO:0000256" key="8">
    <source>
        <dbReference type="ARBA" id="ARBA00023002"/>
    </source>
</evidence>
<feature type="binding site" evidence="14">
    <location>
        <position position="459"/>
    </location>
    <ligand>
        <name>heme</name>
        <dbReference type="ChEBI" id="CHEBI:30413"/>
    </ligand>
</feature>
<accession>A0A562QUI3</accession>
<dbReference type="PROSITE" id="PS00438">
    <property type="entry name" value="CATALASE_2"/>
    <property type="match status" value="1"/>
</dbReference>
<keyword evidence="18" id="KW-1185">Reference proteome</keyword>
<dbReference type="CDD" id="cd03132">
    <property type="entry name" value="GATase1_catalase"/>
    <property type="match status" value="1"/>
</dbReference>
<dbReference type="Pfam" id="PF00199">
    <property type="entry name" value="Catalase"/>
    <property type="match status" value="1"/>
</dbReference>
<evidence type="ECO:0000256" key="14">
    <source>
        <dbReference type="PIRSR" id="PIRSR038927-3"/>
    </source>
</evidence>
<dbReference type="InterPro" id="IPR024712">
    <property type="entry name" value="Catalase_clade2"/>
</dbReference>
<dbReference type="GO" id="GO:0006979">
    <property type="term" value="P:response to oxidative stress"/>
    <property type="evidence" value="ECO:0007669"/>
    <property type="project" value="InterPro"/>
</dbReference>
<evidence type="ECO:0000256" key="10">
    <source>
        <dbReference type="ARBA" id="ARBA00023324"/>
    </source>
</evidence>
<evidence type="ECO:0000256" key="11">
    <source>
        <dbReference type="PIRNR" id="PIRNR038927"/>
    </source>
</evidence>
<name>A0A562QUI3_9BURK</name>
<evidence type="ECO:0000256" key="4">
    <source>
        <dbReference type="ARBA" id="ARBA00012314"/>
    </source>
</evidence>
<feature type="compositionally biased region" description="Basic and acidic residues" evidence="15">
    <location>
        <begin position="27"/>
        <end position="47"/>
    </location>
</feature>
<dbReference type="Proteomes" id="UP000318431">
    <property type="component" value="Unassembled WGS sequence"/>
</dbReference>
<dbReference type="SUPFAM" id="SSF56634">
    <property type="entry name" value="Heme-dependent catalase-like"/>
    <property type="match status" value="1"/>
</dbReference>
<dbReference type="EC" id="1.11.1.6" evidence="4 11"/>
<evidence type="ECO:0000256" key="9">
    <source>
        <dbReference type="ARBA" id="ARBA00023004"/>
    </source>
</evidence>
<keyword evidence="10 11" id="KW-0376">Hydrogen peroxide</keyword>
<evidence type="ECO:0000256" key="2">
    <source>
        <dbReference type="ARBA" id="ARBA00002974"/>
    </source>
</evidence>
<sequence length="801" mass="87011">METRKHGDLDGAGSILGTVGGPSEGDPPDRLGQHTEESGRLLEKKVAEQALAAQRPFNPNKPAEYGDDSVVPHQGATETPSTPLATASTTTENLPSRKLGDGKPDIGHNPLNGPLDRVRVDDSGRELTTNLGVKVANNQDTLKIGLRGPSALEDFIFREKITHFDHERIPERVVHARGAGAHGYFESYHDLCHLTRAALFDKPGKRTPVFVRFSTVAGSRGSADTVRDVRGFATKFYTDEGIWDLVGNNIPVFFIQDAMKFPDLIHAVKPEPHNEIPQASSAHDTFYDFAGLSPETFHMLMWVTSDRAIPRSYRMMQGFGVHTFRLVNAQGEAHFVKFHWTPMAGTHSLVWDEAAKLTGADPDFHRRDLWEAIEAGYFPEYELGIQVFTEQQAAAFGTFDVLDATKIVPEELVPVQPVGKMVLDRNPDNFFAETEQVAFCAAHVVPGIDFTNDPLLQGRIHSYIDTQLTRLGGPNFHEIPINSAIAPVHNNQRDGLHRQAINRGRVAYEPNSLAGGCPFQAGARGFVTYPAHEAGDKVRGKPELFAEHYGQARLFWESQSAPEQAHIVAAYRFELTRVQVPQVRERIVAGLVNVSPALAAAVAADLGIPVPPPLPPSTELPIPAYPPSPSLSLLTRPGKTGIQTRRIAILVADDVDGKQVRQLYAALLKDGAQPRVVGQKLGAVTSTDGCPLEAEITLETGPAVLYDAVVLPAGLAAAKKLAQDPRALEFVREQYRHGKALLALDGGTELLDRAGIPRLLPDGSADPGLVVDGDPHAALAAFVAAVAGHRVYARETDPPRV</sequence>
<proteinExistence type="inferred from homology"/>
<dbReference type="InterPro" id="IPR041399">
    <property type="entry name" value="Catalase_large_C"/>
</dbReference>
<dbReference type="OrthoDB" id="9761719at2"/>
<dbReference type="InterPro" id="IPR029062">
    <property type="entry name" value="Class_I_gatase-like"/>
</dbReference>
<dbReference type="PANTHER" id="PTHR42821">
    <property type="entry name" value="CATALASE"/>
    <property type="match status" value="1"/>
</dbReference>
<dbReference type="InterPro" id="IPR011614">
    <property type="entry name" value="Catalase_core"/>
</dbReference>
<reference evidence="17 18" key="1">
    <citation type="journal article" date="2015" name="Stand. Genomic Sci.">
        <title>Genomic Encyclopedia of Bacterial and Archaeal Type Strains, Phase III: the genomes of soil and plant-associated and newly described type strains.</title>
        <authorList>
            <person name="Whitman W.B."/>
            <person name="Woyke T."/>
            <person name="Klenk H.P."/>
            <person name="Zhou Y."/>
            <person name="Lilburn T.G."/>
            <person name="Beck B.J."/>
            <person name="De Vos P."/>
            <person name="Vandamme P."/>
            <person name="Eisen J.A."/>
            <person name="Garrity G."/>
            <person name="Hugenholtz P."/>
            <person name="Kyrpides N.C."/>
        </authorList>
    </citation>
    <scope>NUCLEOTIDE SEQUENCE [LARGE SCALE GENOMIC DNA]</scope>
    <source>
        <strain evidence="17 18">CGMCC 1.10822</strain>
    </source>
</reference>
<feature type="binding site" evidence="14">
    <location>
        <position position="172"/>
    </location>
    <ligand>
        <name>heme</name>
        <dbReference type="ChEBI" id="CHEBI:30413"/>
    </ligand>
</feature>
<keyword evidence="7 11" id="KW-0479">Metal-binding</keyword>
<evidence type="ECO:0000313" key="17">
    <source>
        <dbReference type="EMBL" id="TWI60417.1"/>
    </source>
</evidence>
<dbReference type="Gene3D" id="1.20.1370.20">
    <property type="match status" value="1"/>
</dbReference>
<dbReference type="Gene3D" id="2.40.180.10">
    <property type="entry name" value="Catalase core domain"/>
    <property type="match status" value="1"/>
</dbReference>
<dbReference type="AlphaFoldDB" id="A0A562QUI3"/>
<comment type="similarity">
    <text evidence="3">Belongs to the catalase family. HPII subfamily.</text>
</comment>
<dbReference type="PRINTS" id="PR00067">
    <property type="entry name" value="CATALASE"/>
</dbReference>
<evidence type="ECO:0000259" key="16">
    <source>
        <dbReference type="SMART" id="SM01060"/>
    </source>
</evidence>
<dbReference type="InterPro" id="IPR043156">
    <property type="entry name" value="Catalase_clade2_helical"/>
</dbReference>
<keyword evidence="9 11" id="KW-0408">Iron</keyword>
<feature type="active site" evidence="12">
    <location>
        <position position="175"/>
    </location>
</feature>
<dbReference type="SUPFAM" id="SSF52317">
    <property type="entry name" value="Class I glutamine amidotransferase-like"/>
    <property type="match status" value="1"/>
</dbReference>
<comment type="caution">
    <text evidence="17">The sequence shown here is derived from an EMBL/GenBank/DDBJ whole genome shotgun (WGS) entry which is preliminary data.</text>
</comment>
<comment type="cofactor">
    <cofactor evidence="1 11 13">
        <name>heme</name>
        <dbReference type="ChEBI" id="CHEBI:30413"/>
    </cofactor>
</comment>
<dbReference type="InterPro" id="IPR020835">
    <property type="entry name" value="Catalase_sf"/>
</dbReference>
<dbReference type="GO" id="GO:0020037">
    <property type="term" value="F:heme binding"/>
    <property type="evidence" value="ECO:0007669"/>
    <property type="project" value="UniProtKB-UniRule"/>
</dbReference>
<dbReference type="Pfam" id="PF18011">
    <property type="entry name" value="Catalase_C"/>
    <property type="match status" value="1"/>
</dbReference>
<evidence type="ECO:0000256" key="15">
    <source>
        <dbReference type="SAM" id="MobiDB-lite"/>
    </source>
</evidence>
<evidence type="ECO:0000256" key="5">
    <source>
        <dbReference type="ARBA" id="ARBA00022559"/>
    </source>
</evidence>
<dbReference type="GO" id="GO:0005829">
    <property type="term" value="C:cytosol"/>
    <property type="evidence" value="ECO:0007669"/>
    <property type="project" value="TreeGrafter"/>
</dbReference>
<feature type="binding site" evidence="14">
    <location>
        <position position="470"/>
    </location>
    <ligand>
        <name>heme</name>
        <dbReference type="ChEBI" id="CHEBI:30413"/>
    </ligand>
</feature>
<feature type="binding site" description="axial binding residue" evidence="13">
    <location>
        <position position="463"/>
    </location>
    <ligand>
        <name>heme</name>
        <dbReference type="ChEBI" id="CHEBI:30413"/>
    </ligand>
    <ligandPart>
        <name>Fe</name>
        <dbReference type="ChEBI" id="CHEBI:18248"/>
    </ligandPart>
</feature>
<evidence type="ECO:0000256" key="7">
    <source>
        <dbReference type="ARBA" id="ARBA00022723"/>
    </source>
</evidence>
<comment type="function">
    <text evidence="2 11">Decomposes hydrogen peroxide into water and oxygen; serves to protect cells from the toxic effects of hydrogen peroxide.</text>
</comment>
<dbReference type="RefSeq" id="WP_145653417.1">
    <property type="nucleotide sequence ID" value="NZ_VLLB01000017.1"/>
</dbReference>
<keyword evidence="6 11" id="KW-0349">Heme</keyword>
<dbReference type="InterPro" id="IPR024708">
    <property type="entry name" value="Catalase_AS"/>
</dbReference>
<dbReference type="PIRSF" id="PIRSF038927">
    <property type="entry name" value="Catalase_clade2"/>
    <property type="match status" value="1"/>
</dbReference>
<evidence type="ECO:0000256" key="13">
    <source>
        <dbReference type="PIRSR" id="PIRSR038927-2"/>
    </source>
</evidence>
<dbReference type="PROSITE" id="PS51402">
    <property type="entry name" value="CATALASE_3"/>
    <property type="match status" value="1"/>
</dbReference>
<feature type="region of interest" description="Disordered" evidence="15">
    <location>
        <begin position="1"/>
        <end position="115"/>
    </location>
</feature>
<gene>
    <name evidence="17" type="ORF">IP91_05112</name>
</gene>
<evidence type="ECO:0000256" key="6">
    <source>
        <dbReference type="ARBA" id="ARBA00022617"/>
    </source>
</evidence>
<evidence type="ECO:0000256" key="3">
    <source>
        <dbReference type="ARBA" id="ARBA00010660"/>
    </source>
</evidence>
<dbReference type="InterPro" id="IPR010582">
    <property type="entry name" value="Catalase_immune_responsive"/>
</dbReference>
<dbReference type="InterPro" id="IPR018028">
    <property type="entry name" value="Catalase"/>
</dbReference>
<keyword evidence="5 11" id="KW-0575">Peroxidase</keyword>
<feature type="compositionally biased region" description="Low complexity" evidence="15">
    <location>
        <begin position="77"/>
        <end position="92"/>
    </location>
</feature>
<dbReference type="PANTHER" id="PTHR42821:SF1">
    <property type="entry name" value="CATALASE-B"/>
    <property type="match status" value="1"/>
</dbReference>
<keyword evidence="8 11" id="KW-0560">Oxidoreductase</keyword>
<comment type="catalytic activity">
    <reaction evidence="11">
        <text>2 H2O2 = O2 + 2 H2O</text>
        <dbReference type="Rhea" id="RHEA:20309"/>
        <dbReference type="ChEBI" id="CHEBI:15377"/>
        <dbReference type="ChEBI" id="CHEBI:15379"/>
        <dbReference type="ChEBI" id="CHEBI:16240"/>
        <dbReference type="EC" id="1.11.1.6"/>
    </reaction>
</comment>
<dbReference type="EMBL" id="VLLB01000017">
    <property type="protein sequence ID" value="TWI60417.1"/>
    <property type="molecule type" value="Genomic_DNA"/>
</dbReference>
<evidence type="ECO:0000313" key="18">
    <source>
        <dbReference type="Proteomes" id="UP000318431"/>
    </source>
</evidence>
<evidence type="ECO:0000256" key="12">
    <source>
        <dbReference type="PIRSR" id="PIRSR038927-1"/>
    </source>
</evidence>
<feature type="active site" evidence="12">
    <location>
        <position position="248"/>
    </location>
</feature>
<dbReference type="GO" id="GO:0004096">
    <property type="term" value="F:catalase activity"/>
    <property type="evidence" value="ECO:0007669"/>
    <property type="project" value="UniProtKB-UniRule"/>
</dbReference>
<dbReference type="SMART" id="SM01060">
    <property type="entry name" value="Catalase"/>
    <property type="match status" value="1"/>
</dbReference>
<dbReference type="Gene3D" id="3.40.50.880">
    <property type="match status" value="1"/>
</dbReference>